<evidence type="ECO:0000256" key="7">
    <source>
        <dbReference type="ARBA" id="ARBA00024739"/>
    </source>
</evidence>
<evidence type="ECO:0000256" key="4">
    <source>
        <dbReference type="ARBA" id="ARBA00022795"/>
    </source>
</evidence>
<evidence type="ECO:0000256" key="2">
    <source>
        <dbReference type="ARBA" id="ARBA00017823"/>
    </source>
</evidence>
<name>A0ABS5STD4_9GAMM</name>
<proteinExistence type="inferred from homology"/>
<dbReference type="Proteomes" id="UP000790096">
    <property type="component" value="Unassembled WGS sequence"/>
</dbReference>
<keyword evidence="11" id="KW-0282">Flagellum</keyword>
<feature type="domain" description="Anti-sigma-28 factor FlgM C-terminal" evidence="10">
    <location>
        <begin position="39"/>
        <end position="87"/>
    </location>
</feature>
<evidence type="ECO:0000313" key="11">
    <source>
        <dbReference type="EMBL" id="MBT0723350.1"/>
    </source>
</evidence>
<sequence>MPPITGMNNNTVHGQARSQGLVAGQKKSTTAPRVDNPSDSVDISHSLSRVAHLDHDDIDSAKVQRLRQSIAEGRYQTDSGKIADALIALRKGGV</sequence>
<keyword evidence="6" id="KW-0804">Transcription</keyword>
<evidence type="ECO:0000256" key="9">
    <source>
        <dbReference type="SAM" id="MobiDB-lite"/>
    </source>
</evidence>
<evidence type="ECO:0000256" key="5">
    <source>
        <dbReference type="ARBA" id="ARBA00023015"/>
    </source>
</evidence>
<organism evidence="11 12">
    <name type="scientific">Rosenbergiella gaditana</name>
    <dbReference type="NCBI Taxonomy" id="2726987"/>
    <lineage>
        <taxon>Bacteria</taxon>
        <taxon>Pseudomonadati</taxon>
        <taxon>Pseudomonadota</taxon>
        <taxon>Gammaproteobacteria</taxon>
        <taxon>Enterobacterales</taxon>
        <taxon>Erwiniaceae</taxon>
        <taxon>Rosenbergiella</taxon>
    </lineage>
</organism>
<accession>A0ABS5STD4</accession>
<evidence type="ECO:0000256" key="8">
    <source>
        <dbReference type="ARBA" id="ARBA00030117"/>
    </source>
</evidence>
<dbReference type="NCBIfam" id="TIGR03824">
    <property type="entry name" value="FlgM_jcvi"/>
    <property type="match status" value="1"/>
</dbReference>
<protein>
    <recommendedName>
        <fullName evidence="2">Negative regulator of flagellin synthesis</fullName>
    </recommendedName>
    <alternativeName>
        <fullName evidence="8">Anti-sigma-28 factor</fullName>
    </alternativeName>
</protein>
<comment type="caution">
    <text evidence="11">The sequence shown here is derived from an EMBL/GenBank/DDBJ whole genome shotgun (WGS) entry which is preliminary data.</text>
</comment>
<dbReference type="InterPro" id="IPR035890">
    <property type="entry name" value="Anti-sigma-28_factor_FlgM_sf"/>
</dbReference>
<keyword evidence="12" id="KW-1185">Reference proteome</keyword>
<feature type="compositionally biased region" description="Polar residues" evidence="9">
    <location>
        <begin position="1"/>
        <end position="18"/>
    </location>
</feature>
<evidence type="ECO:0000259" key="10">
    <source>
        <dbReference type="Pfam" id="PF04316"/>
    </source>
</evidence>
<dbReference type="SUPFAM" id="SSF101498">
    <property type="entry name" value="Anti-sigma factor FlgM"/>
    <property type="match status" value="1"/>
</dbReference>
<feature type="compositionally biased region" description="Polar residues" evidence="9">
    <location>
        <begin position="26"/>
        <end position="42"/>
    </location>
</feature>
<dbReference type="EMBL" id="JABBFR010000002">
    <property type="protein sequence ID" value="MBT0723350.1"/>
    <property type="molecule type" value="Genomic_DNA"/>
</dbReference>
<keyword evidence="11" id="KW-0966">Cell projection</keyword>
<evidence type="ECO:0000256" key="6">
    <source>
        <dbReference type="ARBA" id="ARBA00023163"/>
    </source>
</evidence>
<dbReference type="InterPro" id="IPR007412">
    <property type="entry name" value="FlgM"/>
</dbReference>
<evidence type="ECO:0000313" key="12">
    <source>
        <dbReference type="Proteomes" id="UP000790096"/>
    </source>
</evidence>
<keyword evidence="4" id="KW-1005">Bacterial flagellum biogenesis</keyword>
<feature type="region of interest" description="Disordered" evidence="9">
    <location>
        <begin position="1"/>
        <end position="42"/>
    </location>
</feature>
<gene>
    <name evidence="11" type="primary">flgM</name>
    <name evidence="11" type="ORF">HH682_02590</name>
</gene>
<evidence type="ECO:0000256" key="3">
    <source>
        <dbReference type="ARBA" id="ARBA00022491"/>
    </source>
</evidence>
<dbReference type="InterPro" id="IPR031316">
    <property type="entry name" value="FlgM_C"/>
</dbReference>
<keyword evidence="3" id="KW-0678">Repressor</keyword>
<comment type="function">
    <text evidence="7">Responsible for the coupling of flagellin expression to flagellar assembly by preventing expression of the flagellin genes when a component of the middle class of proteins is defective. It negatively regulates flagellar genes by inhibiting the activity of FliA by directly binding to FliA.</text>
</comment>
<comment type="similarity">
    <text evidence="1">Belongs to the FlgM family.</text>
</comment>
<keyword evidence="11" id="KW-0969">Cilium</keyword>
<dbReference type="Pfam" id="PF04316">
    <property type="entry name" value="FlgM"/>
    <property type="match status" value="1"/>
</dbReference>
<reference evidence="11 12" key="1">
    <citation type="submission" date="2020-04" db="EMBL/GenBank/DDBJ databases">
        <title>Genome sequencing of Rosenbergiella species.</title>
        <authorList>
            <person name="Alvarez-Perez S."/>
            <person name="Lievens B."/>
        </authorList>
    </citation>
    <scope>NUCLEOTIDE SEQUENCE [LARGE SCALE GENOMIC DNA]</scope>
    <source>
        <strain evidence="11 12">S61</strain>
    </source>
</reference>
<keyword evidence="5" id="KW-0805">Transcription regulation</keyword>
<evidence type="ECO:0000256" key="1">
    <source>
        <dbReference type="ARBA" id="ARBA00005322"/>
    </source>
</evidence>